<dbReference type="EMBL" id="CP017637">
    <property type="protein sequence ID" value="APG08876.1"/>
    <property type="molecule type" value="Genomic_DNA"/>
</dbReference>
<dbReference type="PANTHER" id="PTHR43235">
    <property type="entry name" value="GLUTAMINE AMIDOTRANSFERASE PB2B2.05-RELATED"/>
    <property type="match status" value="1"/>
</dbReference>
<name>A0A1L3F6D7_BRAJP</name>
<proteinExistence type="inferred from homology"/>
<dbReference type="CDD" id="cd01745">
    <property type="entry name" value="GATase1_2"/>
    <property type="match status" value="1"/>
</dbReference>
<evidence type="ECO:0000256" key="4">
    <source>
        <dbReference type="ARBA" id="ARBA00060634"/>
    </source>
</evidence>
<organism evidence="6 7">
    <name type="scientific">Bradyrhizobium japonicum</name>
    <dbReference type="NCBI Taxonomy" id="375"/>
    <lineage>
        <taxon>Bacteria</taxon>
        <taxon>Pseudomonadati</taxon>
        <taxon>Pseudomonadota</taxon>
        <taxon>Alphaproteobacteria</taxon>
        <taxon>Hyphomicrobiales</taxon>
        <taxon>Nitrobacteraceae</taxon>
        <taxon>Bradyrhizobium</taxon>
    </lineage>
</organism>
<keyword evidence="6" id="KW-0378">Hydrolase</keyword>
<dbReference type="Pfam" id="PF07722">
    <property type="entry name" value="Peptidase_C26"/>
    <property type="match status" value="1"/>
</dbReference>
<dbReference type="OrthoDB" id="9813383at2"/>
<dbReference type="SUPFAM" id="SSF52317">
    <property type="entry name" value="Class I glutamine amidotransferase-like"/>
    <property type="match status" value="1"/>
</dbReference>
<dbReference type="InterPro" id="IPR029062">
    <property type="entry name" value="Class_I_gatase-like"/>
</dbReference>
<dbReference type="GO" id="GO:0005829">
    <property type="term" value="C:cytosol"/>
    <property type="evidence" value="ECO:0007669"/>
    <property type="project" value="TreeGrafter"/>
</dbReference>
<comment type="pathway">
    <text evidence="4">Amine and polyamine degradation; putrescine degradation; 4-aminobutanoate from putrescine: step 4/4.</text>
</comment>
<dbReference type="AlphaFoldDB" id="A0A1L3F6D7"/>
<reference evidence="6 7" key="1">
    <citation type="submission" date="2016-11" db="EMBL/GenBank/DDBJ databases">
        <title>Complete Genome Sequence of Bradyrhizobium sp. strain J5, an isolated from soybean nodule in Hokkaido.</title>
        <authorList>
            <person name="Kanehara K."/>
        </authorList>
    </citation>
    <scope>NUCLEOTIDE SEQUENCE [LARGE SCALE GENOMIC DNA]</scope>
    <source>
        <strain evidence="6 7">J5</strain>
    </source>
</reference>
<accession>A0A1L3F6D7</accession>
<evidence type="ECO:0000313" key="6">
    <source>
        <dbReference type="EMBL" id="APG08876.1"/>
    </source>
</evidence>
<comment type="similarity">
    <text evidence="1">Belongs to the peptidase C26 family.</text>
</comment>
<dbReference type="PANTHER" id="PTHR43235:SF1">
    <property type="entry name" value="GLUTAMINE AMIDOTRANSFERASE PB2B2.05-RELATED"/>
    <property type="match status" value="1"/>
</dbReference>
<sequence length="276" mass="29525">MTRTDALRRPLVVVAADRIDRHGHAAHAVLHGYVHAASEQAGVMALGLPAEAGAFDIESLIDGIDGLLLTGSPSNVSPERYGAPSLPDEVLLDPARDAAVLPLVRRSAAAGVPILGVCRGFQEINVAFGGTLDAAVHTRPGRLDHREGDHNRPIEHWYEDSHSIDIAPGGMLANLLGKQRVRVNSLHHQGIDRLGQGLRVEATAPDGLVEAFSVEGAPAFALAVQFHPEMRIHDCPLAQAIFTAFGVACRQRLMRRLRSIEPAPALAQILSKAKQT</sequence>
<dbReference type="FunFam" id="3.40.50.880:FF:000030">
    <property type="entry name" value="Gamma-glutamyl-gamma-aminobutyrate hydrolase PuuD"/>
    <property type="match status" value="1"/>
</dbReference>
<dbReference type="Proteomes" id="UP000181962">
    <property type="component" value="Chromosome"/>
</dbReference>
<dbReference type="InterPro" id="IPR044668">
    <property type="entry name" value="PuuD-like"/>
</dbReference>
<dbReference type="Gene3D" id="3.40.50.880">
    <property type="match status" value="1"/>
</dbReference>
<dbReference type="InterPro" id="IPR011697">
    <property type="entry name" value="Peptidase_C26"/>
</dbReference>
<evidence type="ECO:0000256" key="5">
    <source>
        <dbReference type="ARBA" id="ARBA00066788"/>
    </source>
</evidence>
<dbReference type="GO" id="GO:0033969">
    <property type="term" value="F:gamma-glutamyl-gamma-aminobutyrate hydrolase activity"/>
    <property type="evidence" value="ECO:0007669"/>
    <property type="project" value="UniProtKB-EC"/>
</dbReference>
<dbReference type="EC" id="3.5.1.94" evidence="5"/>
<dbReference type="PROSITE" id="PS51273">
    <property type="entry name" value="GATASE_TYPE_1"/>
    <property type="match status" value="1"/>
</dbReference>
<evidence type="ECO:0000256" key="1">
    <source>
        <dbReference type="ARBA" id="ARBA00011083"/>
    </source>
</evidence>
<gene>
    <name evidence="6" type="ORF">BKD09_11085</name>
</gene>
<dbReference type="GO" id="GO:0006598">
    <property type="term" value="P:polyamine catabolic process"/>
    <property type="evidence" value="ECO:0007669"/>
    <property type="project" value="TreeGrafter"/>
</dbReference>
<evidence type="ECO:0000256" key="2">
    <source>
        <dbReference type="ARBA" id="ARBA00052718"/>
    </source>
</evidence>
<evidence type="ECO:0000313" key="7">
    <source>
        <dbReference type="Proteomes" id="UP000181962"/>
    </source>
</evidence>
<protein>
    <recommendedName>
        <fullName evidence="5">gamma-glutamyl-gamma-aminobutyrate hydrolase</fullName>
        <ecNumber evidence="5">3.5.1.94</ecNumber>
    </recommendedName>
</protein>
<comment type="function">
    <text evidence="3">Involved in the breakdown of putrescine via hydrolysis of the gamma-glutamyl linkage of gamma-glutamyl-gamma-aminobutyrate.</text>
</comment>
<evidence type="ECO:0000256" key="3">
    <source>
        <dbReference type="ARBA" id="ARBA00055068"/>
    </source>
</evidence>
<comment type="catalytic activity">
    <reaction evidence="2">
        <text>4-(gamma-L-glutamylamino)butanoate + H2O = 4-aminobutanoate + L-glutamate</text>
        <dbReference type="Rhea" id="RHEA:19737"/>
        <dbReference type="ChEBI" id="CHEBI:15377"/>
        <dbReference type="ChEBI" id="CHEBI:29985"/>
        <dbReference type="ChEBI" id="CHEBI:58800"/>
        <dbReference type="ChEBI" id="CHEBI:59888"/>
        <dbReference type="EC" id="3.5.1.94"/>
    </reaction>
</comment>
<dbReference type="RefSeq" id="WP_071917167.1">
    <property type="nucleotide sequence ID" value="NZ_CP017637.1"/>
</dbReference>